<accession>A0A1B0D584</accession>
<dbReference type="Proteomes" id="UP000092462">
    <property type="component" value="Unassembled WGS sequence"/>
</dbReference>
<dbReference type="InterPro" id="IPR053287">
    <property type="entry name" value="PP2C-like_domain"/>
</dbReference>
<evidence type="ECO:0000313" key="3">
    <source>
        <dbReference type="Proteomes" id="UP000092462"/>
    </source>
</evidence>
<dbReference type="EMBL" id="AJVK01003410">
    <property type="status" value="NOT_ANNOTATED_CDS"/>
    <property type="molecule type" value="Genomic_DNA"/>
</dbReference>
<evidence type="ECO:0000313" key="2">
    <source>
        <dbReference type="EnsemblMetazoa" id="PPAI002641-PA"/>
    </source>
</evidence>
<dbReference type="PANTHER" id="PTHR21586">
    <property type="entry name" value="TIPA"/>
    <property type="match status" value="1"/>
</dbReference>
<organism evidence="2 3">
    <name type="scientific">Phlebotomus papatasi</name>
    <name type="common">Sandfly</name>
    <dbReference type="NCBI Taxonomy" id="29031"/>
    <lineage>
        <taxon>Eukaryota</taxon>
        <taxon>Metazoa</taxon>
        <taxon>Ecdysozoa</taxon>
        <taxon>Arthropoda</taxon>
        <taxon>Hexapoda</taxon>
        <taxon>Insecta</taxon>
        <taxon>Pterygota</taxon>
        <taxon>Neoptera</taxon>
        <taxon>Endopterygota</taxon>
        <taxon>Diptera</taxon>
        <taxon>Nematocera</taxon>
        <taxon>Psychodoidea</taxon>
        <taxon>Psychodidae</taxon>
        <taxon>Phlebotomus</taxon>
        <taxon>Phlebotomus</taxon>
    </lineage>
</organism>
<dbReference type="PROSITE" id="PS51746">
    <property type="entry name" value="PPM_2"/>
    <property type="match status" value="1"/>
</dbReference>
<feature type="region of interest" description="Disordered" evidence="1">
    <location>
        <begin position="179"/>
        <end position="234"/>
    </location>
</feature>
<reference evidence="2" key="1">
    <citation type="submission" date="2022-08" db="UniProtKB">
        <authorList>
            <consortium name="EnsemblMetazoa"/>
        </authorList>
    </citation>
    <scope>IDENTIFICATION</scope>
    <source>
        <strain evidence="2">Israel</strain>
    </source>
</reference>
<keyword evidence="3" id="KW-1185">Reference proteome</keyword>
<name>A0A1B0D584_PHLPP</name>
<dbReference type="SUPFAM" id="SSF81606">
    <property type="entry name" value="PP2C-like"/>
    <property type="match status" value="1"/>
</dbReference>
<dbReference type="Gene3D" id="3.60.40.10">
    <property type="entry name" value="PPM-type phosphatase domain"/>
    <property type="match status" value="1"/>
</dbReference>
<dbReference type="InterPro" id="IPR036457">
    <property type="entry name" value="PPM-type-like_dom_sf"/>
</dbReference>
<protein>
    <submittedName>
        <fullName evidence="2">Uncharacterized protein</fullName>
    </submittedName>
</protein>
<proteinExistence type="predicted"/>
<evidence type="ECO:0000256" key="1">
    <source>
        <dbReference type="SAM" id="MobiDB-lite"/>
    </source>
</evidence>
<dbReference type="AlphaFoldDB" id="A0A1B0D584"/>
<sequence>EGARLAARSAVLGCLEYLDTAIFGLHGTAKSTREVLVSLLRSFWEAHDCILESGGALSTLTVAVIIPLDGDNAGKSVVCACNVGDSLGYVYSKTYGVREFTQGSHDITSMRDMRDALGALGPVDGNKPELGNLTLSITVVEQGDIVFLTSDGISDNFDPVVGKFAEALTSDSVIEPRLASKRQNKSTSAIPSTRHERPGIGHLTNPAHPIRPPRTKKTATGLTGAPASAMSSNAENIAPSRPKYMRSHTVIEPRNSTKVSSPGPLMKFPRSPAGLPLVTGAQRHKLTLLRLEDLLNYGINGTLKPCTSAMKLCQLLVDFAKMITAAKRKVLEQRESYVKLVPDEHGIRREVEMNRLQQRGARRRIVEGSTFQSLPGKLDHATVVAFEIL</sequence>
<dbReference type="VEuPathDB" id="VectorBase:PPAI002641"/>
<dbReference type="VEuPathDB" id="VectorBase:PPAPM1_012455"/>
<dbReference type="InterPro" id="IPR001932">
    <property type="entry name" value="PPM-type_phosphatase-like_dom"/>
</dbReference>
<dbReference type="EnsemblMetazoa" id="PPAI002641-RA">
    <property type="protein sequence ID" value="PPAI002641-PA"/>
    <property type="gene ID" value="PPAI002641"/>
</dbReference>
<dbReference type="PANTHER" id="PTHR21586:SF0">
    <property type="entry name" value="PP2C-LIKE DOMAIN-CONTAINING PROTEIN CG9801"/>
    <property type="match status" value="1"/>
</dbReference>